<organism evidence="2 3">
    <name type="scientific">Paraburkholderia fungorum</name>
    <dbReference type="NCBI Taxonomy" id="134537"/>
    <lineage>
        <taxon>Bacteria</taxon>
        <taxon>Pseudomonadati</taxon>
        <taxon>Pseudomonadota</taxon>
        <taxon>Betaproteobacteria</taxon>
        <taxon>Burkholderiales</taxon>
        <taxon>Burkholderiaceae</taxon>
        <taxon>Paraburkholderia</taxon>
    </lineage>
</organism>
<dbReference type="AlphaFoldDB" id="A0A3R7FAR5"/>
<keyword evidence="1" id="KW-0472">Membrane</keyword>
<name>A0A3R7FAR5_9BURK</name>
<proteinExistence type="predicted"/>
<keyword evidence="1" id="KW-1133">Transmembrane helix</keyword>
<evidence type="ECO:0000313" key="3">
    <source>
        <dbReference type="Proteomes" id="UP000283709"/>
    </source>
</evidence>
<evidence type="ECO:0000256" key="1">
    <source>
        <dbReference type="SAM" id="Phobius"/>
    </source>
</evidence>
<accession>A0A3R7FAR5</accession>
<feature type="transmembrane region" description="Helical" evidence="1">
    <location>
        <begin position="90"/>
        <end position="111"/>
    </location>
</feature>
<reference evidence="2 3" key="1">
    <citation type="submission" date="2016-07" db="EMBL/GenBank/DDBJ databases">
        <title>Genome analysis of Burkholderia fungorum ES3-20.</title>
        <authorList>
            <person name="Xu D."/>
            <person name="Yao R."/>
            <person name="Zheng S."/>
        </authorList>
    </citation>
    <scope>NUCLEOTIDE SEQUENCE [LARGE SCALE GENOMIC DNA]</scope>
    <source>
        <strain evidence="2 3">ES3-20</strain>
    </source>
</reference>
<protein>
    <submittedName>
        <fullName evidence="2">Uncharacterized protein</fullName>
    </submittedName>
</protein>
<comment type="caution">
    <text evidence="2">The sequence shown here is derived from an EMBL/GenBank/DDBJ whole genome shotgun (WGS) entry which is preliminary data.</text>
</comment>
<dbReference type="RefSeq" id="WP_120343520.1">
    <property type="nucleotide sequence ID" value="NZ_MCAS01000005.1"/>
</dbReference>
<keyword evidence="1" id="KW-0812">Transmembrane</keyword>
<dbReference type="Proteomes" id="UP000283709">
    <property type="component" value="Unassembled WGS sequence"/>
</dbReference>
<sequence length="541" mass="58949">MTDKTLDLLLQEREIKKLLDEHLERTTRTVEAITGRFESRSKEILAVVDEAKNNLTDTKISVATEIANAKKEIGELAVQRTLSVFTEARNVVIAIGALAIPVIVGSGLVGYSSLKSSTTAFVDAKVREWMSVSMPNSPVKATLEKLRNDAVVDALSIKLDRQTYGNQPAFSRVELSADEKSRLCQVMLNPETSDSSFQDAARLIEASKGLFAGYDNDLQLGQVINAVLQDGKYSERKRYIIFENLWREQALLGASLAVLDKKDIPDEWALYAFKNVARHTRDSAEPYAIKMLSSQEFGNQRAAADYLATNDPLHPDLRKWLDGLRLKGNPDYPVIATSLAATMVALSNATIPASGSPYPASNPAVQSAAAGVLYDAVRNGAVLRISRFGADPETVEWEHATKTSTRLNRLDRPKAYFENDTLLTAVLSNSGNNINMLSTLVSALEVADGQNYLASIQLTLPATGWLQVDGGTKLTPGAVVGGIRLTIVSSTLTAIWRAPNGQFISAKVSTGSNLTGAHYSYLADEPRLNQLDMHSYESAQL</sequence>
<gene>
    <name evidence="2" type="ORF">BCY88_18860</name>
</gene>
<dbReference type="EMBL" id="MCAS01000005">
    <property type="protein sequence ID" value="RKF49170.1"/>
    <property type="molecule type" value="Genomic_DNA"/>
</dbReference>
<evidence type="ECO:0000313" key="2">
    <source>
        <dbReference type="EMBL" id="RKF49170.1"/>
    </source>
</evidence>
<dbReference type="OrthoDB" id="339499at2"/>